<gene>
    <name evidence="1" type="ORF">D7V32_14925</name>
</gene>
<organism evidence="1 2">
    <name type="scientific">Acinetobacter tianfuensis</name>
    <dbReference type="NCBI Taxonomy" id="2419603"/>
    <lineage>
        <taxon>Bacteria</taxon>
        <taxon>Pseudomonadati</taxon>
        <taxon>Pseudomonadota</taxon>
        <taxon>Gammaproteobacteria</taxon>
        <taxon>Moraxellales</taxon>
        <taxon>Moraxellaceae</taxon>
        <taxon>Acinetobacter</taxon>
    </lineage>
</organism>
<dbReference type="EMBL" id="RAXV01000041">
    <property type="protein sequence ID" value="RKG29443.1"/>
    <property type="molecule type" value="Genomic_DNA"/>
</dbReference>
<accession>A0A3A8EM35</accession>
<proteinExistence type="predicted"/>
<reference evidence="1 2" key="1">
    <citation type="submission" date="2018-09" db="EMBL/GenBank/DDBJ databases">
        <title>The draft genome of Acinetobacter spp. strains.</title>
        <authorList>
            <person name="Qin J."/>
            <person name="Feng Y."/>
            <person name="Zong Z."/>
        </authorList>
    </citation>
    <scope>NUCLEOTIDE SEQUENCE [LARGE SCALE GENOMIC DNA]</scope>
    <source>
        <strain evidence="1 2">WCHAc060012</strain>
    </source>
</reference>
<protein>
    <submittedName>
        <fullName evidence="1">Uncharacterized protein</fullName>
    </submittedName>
</protein>
<evidence type="ECO:0000313" key="2">
    <source>
        <dbReference type="Proteomes" id="UP000282388"/>
    </source>
</evidence>
<name>A0A3A8EM35_9GAMM</name>
<sequence>MTVISQNNIKLLTTLFNDSHAVRLNMHNLLLKNISTLVSIKDDLGKGNCHDAAAFMHFLKKPHITGVDEYALHNHSNKDWISYFYTQFSLWDGTSSIPSGKVIGFHNPQNNISHLGVFHSAYSIGGTKVRAVNSLDLGNGWKSVDLLDAIQNINGSLFYNNAPVEVYISNR</sequence>
<dbReference type="AlphaFoldDB" id="A0A3A8EM35"/>
<evidence type="ECO:0000313" key="1">
    <source>
        <dbReference type="EMBL" id="RKG29443.1"/>
    </source>
</evidence>
<dbReference type="Proteomes" id="UP000282388">
    <property type="component" value="Unassembled WGS sequence"/>
</dbReference>
<comment type="caution">
    <text evidence="1">The sequence shown here is derived from an EMBL/GenBank/DDBJ whole genome shotgun (WGS) entry which is preliminary data.</text>
</comment>
<keyword evidence="2" id="KW-1185">Reference proteome</keyword>